<reference evidence="7" key="1">
    <citation type="submission" date="2023-07" db="EMBL/GenBank/DDBJ databases">
        <title>Between Cages and Wild: Unraveling the Impact of Captivity on Animal Microbiomes and Antimicrobial Resistance.</title>
        <authorList>
            <person name="Schmartz G.P."/>
            <person name="Rehner J."/>
            <person name="Schuff M.J."/>
            <person name="Becker S.L."/>
            <person name="Kravczyk M."/>
            <person name="Gurevich A."/>
            <person name="Francke R."/>
            <person name="Mueller R."/>
            <person name="Keller V."/>
            <person name="Keller A."/>
        </authorList>
    </citation>
    <scope>NUCLEOTIDE SEQUENCE</scope>
    <source>
        <strain evidence="7">S12M_St_49</strain>
    </source>
</reference>
<protein>
    <recommendedName>
        <fullName evidence="6">Ribonuclease P protein component</fullName>
        <ecNumber evidence="6">3.1.26.5</ecNumber>
    </recommendedName>
</protein>
<evidence type="ECO:0000256" key="3">
    <source>
        <dbReference type="ARBA" id="ARBA00022759"/>
    </source>
</evidence>
<proteinExistence type="predicted"/>
<dbReference type="PANTHER" id="PTHR33992">
    <property type="entry name" value="RIBONUCLEASE P PROTEIN COMPONENT"/>
    <property type="match status" value="1"/>
</dbReference>
<dbReference type="InterPro" id="IPR020568">
    <property type="entry name" value="Ribosomal_Su5_D2-typ_SF"/>
</dbReference>
<keyword evidence="4 7" id="KW-0378">Hydrolase</keyword>
<dbReference type="InterPro" id="IPR014721">
    <property type="entry name" value="Ribsml_uS5_D2-typ_fold_subgr"/>
</dbReference>
<dbReference type="PANTHER" id="PTHR33992:SF1">
    <property type="entry name" value="RIBONUCLEASE P PROTEIN COMPONENT"/>
    <property type="match status" value="1"/>
</dbReference>
<dbReference type="Pfam" id="PF00825">
    <property type="entry name" value="Ribonuclease_P"/>
    <property type="match status" value="1"/>
</dbReference>
<dbReference type="NCBIfam" id="TIGR00188">
    <property type="entry name" value="rnpA"/>
    <property type="match status" value="1"/>
</dbReference>
<keyword evidence="5" id="KW-0694">RNA-binding</keyword>
<evidence type="ECO:0000256" key="5">
    <source>
        <dbReference type="ARBA" id="ARBA00022884"/>
    </source>
</evidence>
<name>A0AA43UAX2_9ACTN</name>
<comment type="caution">
    <text evidence="7">The sequence shown here is derived from an EMBL/GenBank/DDBJ whole genome shotgun (WGS) entry which is preliminary data.</text>
</comment>
<dbReference type="SUPFAM" id="SSF54211">
    <property type="entry name" value="Ribosomal protein S5 domain 2-like"/>
    <property type="match status" value="1"/>
</dbReference>
<dbReference type="GO" id="GO:0042781">
    <property type="term" value="F:3'-tRNA processing endoribonuclease activity"/>
    <property type="evidence" value="ECO:0007669"/>
    <property type="project" value="TreeGrafter"/>
</dbReference>
<dbReference type="Gene3D" id="3.30.230.10">
    <property type="match status" value="1"/>
</dbReference>
<keyword evidence="8" id="KW-1185">Reference proteome</keyword>
<keyword evidence="2" id="KW-0540">Nuclease</keyword>
<evidence type="ECO:0000313" key="7">
    <source>
        <dbReference type="EMBL" id="MDO4841124.1"/>
    </source>
</evidence>
<accession>A0AA43UAX2</accession>
<dbReference type="GO" id="GO:0000049">
    <property type="term" value="F:tRNA binding"/>
    <property type="evidence" value="ECO:0007669"/>
    <property type="project" value="InterPro"/>
</dbReference>
<sequence length="115" mass="13385">MFKTIKKSDEISELFKVGKLVSFRHFSIFYVDSEESKIAFIAGKKLGNSVKRNYLKRKLRRVYIENQAWFAGKKAIIVAKYKLLAADDQDVDRDFKRVTRRSFEESGKKDSNPGN</sequence>
<dbReference type="EMBL" id="JAUMVS010000002">
    <property type="protein sequence ID" value="MDO4841124.1"/>
    <property type="molecule type" value="Genomic_DNA"/>
</dbReference>
<dbReference type="InterPro" id="IPR000100">
    <property type="entry name" value="RNase_P"/>
</dbReference>
<gene>
    <name evidence="7" type="primary">rnpA</name>
    <name evidence="7" type="ORF">Q3982_00395</name>
</gene>
<dbReference type="AlphaFoldDB" id="A0AA43UAX2"/>
<dbReference type="GO" id="GO:0004526">
    <property type="term" value="F:ribonuclease P activity"/>
    <property type="evidence" value="ECO:0007669"/>
    <property type="project" value="UniProtKB-UniRule"/>
</dbReference>
<evidence type="ECO:0000256" key="1">
    <source>
        <dbReference type="ARBA" id="ARBA00022694"/>
    </source>
</evidence>
<keyword evidence="3" id="KW-0255">Endonuclease</keyword>
<evidence type="ECO:0000256" key="6">
    <source>
        <dbReference type="NCBIfam" id="TIGR00188"/>
    </source>
</evidence>
<evidence type="ECO:0000256" key="2">
    <source>
        <dbReference type="ARBA" id="ARBA00022722"/>
    </source>
</evidence>
<keyword evidence="1" id="KW-0819">tRNA processing</keyword>
<dbReference type="EC" id="3.1.26.5" evidence="6"/>
<dbReference type="Proteomes" id="UP001168575">
    <property type="component" value="Unassembled WGS sequence"/>
</dbReference>
<dbReference type="GO" id="GO:0030677">
    <property type="term" value="C:ribonuclease P complex"/>
    <property type="evidence" value="ECO:0007669"/>
    <property type="project" value="TreeGrafter"/>
</dbReference>
<organism evidence="7 8">
    <name type="scientific">Phoenicibacter congonensis</name>
    <dbReference type="NCBI Taxonomy" id="1944646"/>
    <lineage>
        <taxon>Bacteria</taxon>
        <taxon>Bacillati</taxon>
        <taxon>Actinomycetota</taxon>
        <taxon>Coriobacteriia</taxon>
        <taxon>Eggerthellales</taxon>
        <taxon>Eggerthellaceae</taxon>
        <taxon>Phoenicibacter</taxon>
    </lineage>
</organism>
<evidence type="ECO:0000313" key="8">
    <source>
        <dbReference type="Proteomes" id="UP001168575"/>
    </source>
</evidence>
<evidence type="ECO:0000256" key="4">
    <source>
        <dbReference type="ARBA" id="ARBA00022801"/>
    </source>
</evidence>